<gene>
    <name evidence="1" type="ORF">C8N30_0489</name>
</gene>
<sequence>MRNSWTGSELDQLEKQVSNFEFVAFKKKFDRSSDRKKAIKAAARVADDQNIRFILGGSIDYLLSRPELVNAAISKARDHIATLRANGPRLN</sequence>
<proteinExistence type="predicted"/>
<dbReference type="Proteomes" id="UP000284407">
    <property type="component" value="Unassembled WGS sequence"/>
</dbReference>
<dbReference type="STRING" id="1443111.Z949_2459"/>
<accession>A0A420DNW1</accession>
<dbReference type="AlphaFoldDB" id="A0A420DNW1"/>
<organism evidence="1 2">
    <name type="scientific">Sulfitobacter guttiformis</name>
    <dbReference type="NCBI Taxonomy" id="74349"/>
    <lineage>
        <taxon>Bacteria</taxon>
        <taxon>Pseudomonadati</taxon>
        <taxon>Pseudomonadota</taxon>
        <taxon>Alphaproteobacteria</taxon>
        <taxon>Rhodobacterales</taxon>
        <taxon>Roseobacteraceae</taxon>
        <taxon>Sulfitobacter</taxon>
    </lineage>
</organism>
<reference evidence="1 2" key="1">
    <citation type="submission" date="2018-09" db="EMBL/GenBank/DDBJ databases">
        <title>Genomic Encyclopedia of Archaeal and Bacterial Type Strains, Phase II (KMG-II): from individual species to whole genera.</title>
        <authorList>
            <person name="Goeker M."/>
        </authorList>
    </citation>
    <scope>NUCLEOTIDE SEQUENCE [LARGE SCALE GENOMIC DNA]</scope>
    <source>
        <strain evidence="1 2">DSM 11458</strain>
    </source>
</reference>
<dbReference type="RefSeq" id="WP_147419669.1">
    <property type="nucleotide sequence ID" value="NZ_RAQK01000001.1"/>
</dbReference>
<evidence type="ECO:0000313" key="1">
    <source>
        <dbReference type="EMBL" id="RKE95942.1"/>
    </source>
</evidence>
<evidence type="ECO:0000313" key="2">
    <source>
        <dbReference type="Proteomes" id="UP000284407"/>
    </source>
</evidence>
<keyword evidence="2" id="KW-1185">Reference proteome</keyword>
<comment type="caution">
    <text evidence="1">The sequence shown here is derived from an EMBL/GenBank/DDBJ whole genome shotgun (WGS) entry which is preliminary data.</text>
</comment>
<dbReference type="EMBL" id="RAQK01000001">
    <property type="protein sequence ID" value="RKE95942.1"/>
    <property type="molecule type" value="Genomic_DNA"/>
</dbReference>
<name>A0A420DNW1_9RHOB</name>
<protein>
    <submittedName>
        <fullName evidence="1">Uncharacterized protein</fullName>
    </submittedName>
</protein>